<evidence type="ECO:0000259" key="1">
    <source>
        <dbReference type="PROSITE" id="PS50878"/>
    </source>
</evidence>
<comment type="caution">
    <text evidence="2">The sequence shown here is derived from an EMBL/GenBank/DDBJ whole genome shotgun (WGS) entry which is preliminary data.</text>
</comment>
<dbReference type="InterPro" id="IPR000477">
    <property type="entry name" value="RT_dom"/>
</dbReference>
<organism evidence="2 3">
    <name type="scientific">Acrasis kona</name>
    <dbReference type="NCBI Taxonomy" id="1008807"/>
    <lineage>
        <taxon>Eukaryota</taxon>
        <taxon>Discoba</taxon>
        <taxon>Heterolobosea</taxon>
        <taxon>Tetramitia</taxon>
        <taxon>Eutetramitia</taxon>
        <taxon>Acrasidae</taxon>
        <taxon>Acrasis</taxon>
    </lineage>
</organism>
<protein>
    <recommendedName>
        <fullName evidence="1">Reverse transcriptase domain-containing protein</fullName>
    </recommendedName>
</protein>
<feature type="domain" description="Reverse transcriptase" evidence="1">
    <location>
        <begin position="1"/>
        <end position="137"/>
    </location>
</feature>
<evidence type="ECO:0000313" key="2">
    <source>
        <dbReference type="EMBL" id="KAL0477206.1"/>
    </source>
</evidence>
<dbReference type="EMBL" id="JAOPGA020000153">
    <property type="protein sequence ID" value="KAL0477206.1"/>
    <property type="molecule type" value="Genomic_DNA"/>
</dbReference>
<proteinExistence type="predicted"/>
<dbReference type="PROSITE" id="PS50878">
    <property type="entry name" value="RT_POL"/>
    <property type="match status" value="1"/>
</dbReference>
<name>A0AAW2YIC5_9EUKA</name>
<dbReference type="PANTHER" id="PTHR33050:SF7">
    <property type="entry name" value="RIBONUCLEASE H"/>
    <property type="match status" value="1"/>
</dbReference>
<dbReference type="Gene3D" id="3.30.70.270">
    <property type="match status" value="1"/>
</dbReference>
<dbReference type="PANTHER" id="PTHR33050">
    <property type="entry name" value="REVERSE TRANSCRIPTASE DOMAIN-CONTAINING PROTEIN"/>
    <property type="match status" value="1"/>
</dbReference>
<keyword evidence="3" id="KW-1185">Reference proteome</keyword>
<reference evidence="2 3" key="1">
    <citation type="submission" date="2024-03" db="EMBL/GenBank/DDBJ databases">
        <title>The Acrasis kona genome and developmental transcriptomes reveal deep origins of eukaryotic multicellular pathways.</title>
        <authorList>
            <person name="Sheikh S."/>
            <person name="Fu C.-J."/>
            <person name="Brown M.W."/>
            <person name="Baldauf S.L."/>
        </authorList>
    </citation>
    <scope>NUCLEOTIDE SEQUENCE [LARGE SCALE GENOMIC DNA]</scope>
    <source>
        <strain evidence="2 3">ATCC MYA-3509</strain>
    </source>
</reference>
<dbReference type="Proteomes" id="UP001431209">
    <property type="component" value="Unassembled WGS sequence"/>
</dbReference>
<dbReference type="Gene3D" id="3.10.10.10">
    <property type="entry name" value="HIV Type 1 Reverse Transcriptase, subunit A, domain 1"/>
    <property type="match status" value="1"/>
</dbReference>
<dbReference type="CDD" id="cd03714">
    <property type="entry name" value="RT_DIRS1"/>
    <property type="match status" value="1"/>
</dbReference>
<dbReference type="InterPro" id="IPR043128">
    <property type="entry name" value="Rev_trsase/Diguanyl_cyclase"/>
</dbReference>
<accession>A0AAW2YIC5</accession>
<dbReference type="SUPFAM" id="SSF56672">
    <property type="entry name" value="DNA/RNA polymerases"/>
    <property type="match status" value="1"/>
</dbReference>
<dbReference type="InterPro" id="IPR052055">
    <property type="entry name" value="Hepadnavirus_pol/RT"/>
</dbReference>
<dbReference type="Pfam" id="PF00078">
    <property type="entry name" value="RVT_1"/>
    <property type="match status" value="1"/>
</dbReference>
<dbReference type="InterPro" id="IPR043502">
    <property type="entry name" value="DNA/RNA_pol_sf"/>
</dbReference>
<sequence length="217" mass="24501">MESVSVIAQAMRKGMWATSLDLVSGYNHLSINPKNWEILSFMFEDVTYMYTTLPFGLNIAPREFSKVVGAAVKILRMENILLFFDLDDILILAPNRETSLRWTARTVELFQELGFIISAEKSVLTPTQRIEHLGVLFDLEVGKLVLTEKKVDKIRCMVKEFVQRKTVEIRTLAKLNRQIIFATVAVPSQQHSSGGYLANKGSGGFDQCFGDSCDRKS</sequence>
<dbReference type="AlphaFoldDB" id="A0AAW2YIC5"/>
<evidence type="ECO:0000313" key="3">
    <source>
        <dbReference type="Proteomes" id="UP001431209"/>
    </source>
</evidence>
<gene>
    <name evidence="2" type="ORF">AKO1_005596</name>
</gene>